<dbReference type="InterPro" id="IPR036388">
    <property type="entry name" value="WH-like_DNA-bd_sf"/>
</dbReference>
<organism evidence="6 7">
    <name type="scientific">Raoultibacter timonensis</name>
    <dbReference type="NCBI Taxonomy" id="1907662"/>
    <lineage>
        <taxon>Bacteria</taxon>
        <taxon>Bacillati</taxon>
        <taxon>Actinomycetota</taxon>
        <taxon>Coriobacteriia</taxon>
        <taxon>Eggerthellales</taxon>
        <taxon>Eggerthellaceae</taxon>
        <taxon>Raoultibacter</taxon>
    </lineage>
</organism>
<dbReference type="SUPFAM" id="SSF46894">
    <property type="entry name" value="C-terminal effector domain of the bipartite response regulators"/>
    <property type="match status" value="1"/>
</dbReference>
<evidence type="ECO:0000259" key="5">
    <source>
        <dbReference type="PROSITE" id="PS50043"/>
    </source>
</evidence>
<dbReference type="PANTHER" id="PTHR44688">
    <property type="entry name" value="DNA-BINDING TRANSCRIPTIONAL ACTIVATOR DEVR_DOSR"/>
    <property type="match status" value="1"/>
</dbReference>
<evidence type="ECO:0000256" key="4">
    <source>
        <dbReference type="SAM" id="Phobius"/>
    </source>
</evidence>
<dbReference type="PROSITE" id="PS50043">
    <property type="entry name" value="HTH_LUXR_2"/>
    <property type="match status" value="1"/>
</dbReference>
<feature type="transmembrane region" description="Helical" evidence="4">
    <location>
        <begin position="281"/>
        <end position="299"/>
    </location>
</feature>
<sequence length="469" mass="51297">MKRIDHLEQMIPYMFALGCARTWLTLLFAEPAIASAAIPFNPHVFFDYSYALVGIAVALAARRIAPLQESRWAKPLALALCLIASTCMLAAARLPETAAPLSLCGAIAGGAGFLLIVLLNAEALVPLSLLRILLYWASSQFIAVPLAYFCQGLDQQRLELALFLLPMIAVWCVSFAYKTAPASGRPNRTWPRYTFPWKLVALYAIYMFAYGLREQHLMAVGGAGMHSSLSTALVTGGLMIVCLCAGKLPISALYRSPLLLMVCGFLLIPMEGILGNVASGYLISMGMTLTGLLLGLLLFDLSKRMGIAIIALMGVEKAAYLFRIWGNDFASLLDTSPLPMQTQDTVLMVAVIMLVLVGTFILLSEKELASRWGIRLLDTGDLAEESRRTELVAARCDEIARRYRLSPREDEILRLLARGTSNQAIERELVIASGTLKAHIQHIYAKLDVHSKKELAALFEDAGEEGEGR</sequence>
<feature type="transmembrane region" description="Helical" evidence="4">
    <location>
        <begin position="100"/>
        <end position="121"/>
    </location>
</feature>
<feature type="transmembrane region" description="Helical" evidence="4">
    <location>
        <begin position="258"/>
        <end position="275"/>
    </location>
</feature>
<dbReference type="PROSITE" id="PS51257">
    <property type="entry name" value="PROKAR_LIPOPROTEIN"/>
    <property type="match status" value="1"/>
</dbReference>
<feature type="domain" description="HTH luxR-type" evidence="5">
    <location>
        <begin position="398"/>
        <end position="463"/>
    </location>
</feature>
<evidence type="ECO:0000256" key="2">
    <source>
        <dbReference type="ARBA" id="ARBA00023125"/>
    </source>
</evidence>
<evidence type="ECO:0000256" key="1">
    <source>
        <dbReference type="ARBA" id="ARBA00023015"/>
    </source>
</evidence>
<dbReference type="RefSeq" id="WP_180995048.1">
    <property type="nucleotide sequence ID" value="NZ_AP025564.1"/>
</dbReference>
<evidence type="ECO:0000313" key="7">
    <source>
        <dbReference type="Proteomes" id="UP001320544"/>
    </source>
</evidence>
<feature type="transmembrane region" description="Helical" evidence="4">
    <location>
        <begin position="76"/>
        <end position="94"/>
    </location>
</feature>
<evidence type="ECO:0000313" key="6">
    <source>
        <dbReference type="EMBL" id="BDE96144.1"/>
    </source>
</evidence>
<dbReference type="Proteomes" id="UP001320544">
    <property type="component" value="Chromosome"/>
</dbReference>
<keyword evidence="1" id="KW-0805">Transcription regulation</keyword>
<feature type="transmembrane region" description="Helical" evidence="4">
    <location>
        <begin position="128"/>
        <end position="148"/>
    </location>
</feature>
<dbReference type="Gene3D" id="1.10.10.10">
    <property type="entry name" value="Winged helix-like DNA-binding domain superfamily/Winged helix DNA-binding domain"/>
    <property type="match status" value="1"/>
</dbReference>
<dbReference type="InterPro" id="IPR000792">
    <property type="entry name" value="Tscrpt_reg_LuxR_C"/>
</dbReference>
<dbReference type="EMBL" id="AP025564">
    <property type="protein sequence ID" value="BDE96144.1"/>
    <property type="molecule type" value="Genomic_DNA"/>
</dbReference>
<feature type="transmembrane region" description="Helical" evidence="4">
    <location>
        <begin position="345"/>
        <end position="363"/>
    </location>
</feature>
<feature type="transmembrane region" description="Helical" evidence="4">
    <location>
        <begin position="160"/>
        <end position="177"/>
    </location>
</feature>
<feature type="transmembrane region" description="Helical" evidence="4">
    <location>
        <begin position="306"/>
        <end position="325"/>
    </location>
</feature>
<protein>
    <recommendedName>
        <fullName evidence="5">HTH luxR-type domain-containing protein</fullName>
    </recommendedName>
</protein>
<feature type="transmembrane region" description="Helical" evidence="4">
    <location>
        <begin position="225"/>
        <end position="246"/>
    </location>
</feature>
<name>A0ABM7WIT5_9ACTN</name>
<keyword evidence="3" id="KW-0804">Transcription</keyword>
<dbReference type="SMART" id="SM00421">
    <property type="entry name" value="HTH_LUXR"/>
    <property type="match status" value="1"/>
</dbReference>
<keyword evidence="2" id="KW-0238">DNA-binding</keyword>
<gene>
    <name evidence="6" type="ORF">CE91St30_14770</name>
</gene>
<accession>A0ABM7WIT5</accession>
<dbReference type="PRINTS" id="PR00038">
    <property type="entry name" value="HTHLUXR"/>
</dbReference>
<dbReference type="Pfam" id="PF00196">
    <property type="entry name" value="GerE"/>
    <property type="match status" value="1"/>
</dbReference>
<dbReference type="PANTHER" id="PTHR44688:SF16">
    <property type="entry name" value="DNA-BINDING TRANSCRIPTIONAL ACTIVATOR DEVR_DOSR"/>
    <property type="match status" value="1"/>
</dbReference>
<keyword evidence="7" id="KW-1185">Reference proteome</keyword>
<keyword evidence="4" id="KW-0472">Membrane</keyword>
<reference evidence="6 7" key="1">
    <citation type="submission" date="2022-01" db="EMBL/GenBank/DDBJ databases">
        <title>Novel bile acid biosynthetic pathways are enriched in the microbiome of centenarians.</title>
        <authorList>
            <person name="Sato Y."/>
            <person name="Atarashi K."/>
            <person name="Plichta R.D."/>
            <person name="Arai Y."/>
            <person name="Sasajima S."/>
            <person name="Kearney M.S."/>
            <person name="Suda W."/>
            <person name="Takeshita K."/>
            <person name="Sasaki T."/>
            <person name="Okamoto S."/>
            <person name="Skelly N.A."/>
            <person name="Okamura Y."/>
            <person name="Vlamakis H."/>
            <person name="Li Y."/>
            <person name="Tanoue T."/>
            <person name="Takei H."/>
            <person name="Nittono H."/>
            <person name="Narushima S."/>
            <person name="Irie J."/>
            <person name="Itoh H."/>
            <person name="Moriya K."/>
            <person name="Sugiura Y."/>
            <person name="Suematsu M."/>
            <person name="Moritoki N."/>
            <person name="Shibata S."/>
            <person name="Littman R.D."/>
            <person name="Fischbach A.M."/>
            <person name="Uwamino Y."/>
            <person name="Inoue T."/>
            <person name="Honda A."/>
            <person name="Hattori M."/>
            <person name="Murai T."/>
            <person name="Xavier J.R."/>
            <person name="Hirose N."/>
            <person name="Honda K."/>
        </authorList>
    </citation>
    <scope>NUCLEOTIDE SEQUENCE [LARGE SCALE GENOMIC DNA]</scope>
    <source>
        <strain evidence="6 7">CE91-St30</strain>
    </source>
</reference>
<feature type="transmembrane region" description="Helical" evidence="4">
    <location>
        <begin position="197"/>
        <end position="213"/>
    </location>
</feature>
<dbReference type="CDD" id="cd06170">
    <property type="entry name" value="LuxR_C_like"/>
    <property type="match status" value="1"/>
</dbReference>
<keyword evidence="4" id="KW-0812">Transmembrane</keyword>
<proteinExistence type="predicted"/>
<keyword evidence="4" id="KW-1133">Transmembrane helix</keyword>
<dbReference type="InterPro" id="IPR016032">
    <property type="entry name" value="Sig_transdc_resp-reg_C-effctor"/>
</dbReference>
<evidence type="ECO:0000256" key="3">
    <source>
        <dbReference type="ARBA" id="ARBA00023163"/>
    </source>
</evidence>
<feature type="transmembrane region" description="Helical" evidence="4">
    <location>
        <begin position="46"/>
        <end position="64"/>
    </location>
</feature>